<evidence type="ECO:0000259" key="6">
    <source>
        <dbReference type="PROSITE" id="PS50109"/>
    </source>
</evidence>
<comment type="catalytic activity">
    <reaction evidence="1">
        <text>ATP + protein L-histidine = ADP + protein N-phospho-L-histidine.</text>
        <dbReference type="EC" id="2.7.13.3"/>
    </reaction>
</comment>
<dbReference type="SMART" id="SM00448">
    <property type="entry name" value="REC"/>
    <property type="match status" value="1"/>
</dbReference>
<dbReference type="RefSeq" id="WP_173198082.1">
    <property type="nucleotide sequence ID" value="NZ_JABFCX010000002.1"/>
</dbReference>
<dbReference type="Gene3D" id="1.10.287.130">
    <property type="match status" value="1"/>
</dbReference>
<evidence type="ECO:0000313" key="8">
    <source>
        <dbReference type="EMBL" id="NNU16115.1"/>
    </source>
</evidence>
<dbReference type="AlphaFoldDB" id="A0A7Y3W4U1"/>
<dbReference type="EC" id="2.7.13.3" evidence="2"/>
<evidence type="ECO:0000256" key="1">
    <source>
        <dbReference type="ARBA" id="ARBA00000085"/>
    </source>
</evidence>
<evidence type="ECO:0000256" key="3">
    <source>
        <dbReference type="ARBA" id="ARBA00022553"/>
    </source>
</evidence>
<dbReference type="SUPFAM" id="SSF55874">
    <property type="entry name" value="ATPase domain of HSP90 chaperone/DNA topoisomerase II/histidine kinase"/>
    <property type="match status" value="1"/>
</dbReference>
<dbReference type="Pfam" id="PF02518">
    <property type="entry name" value="HATPase_c"/>
    <property type="match status" value="1"/>
</dbReference>
<dbReference type="SUPFAM" id="SSF47384">
    <property type="entry name" value="Homodimeric domain of signal transducing histidine kinase"/>
    <property type="match status" value="1"/>
</dbReference>
<dbReference type="Gene3D" id="3.40.50.2300">
    <property type="match status" value="1"/>
</dbReference>
<proteinExistence type="predicted"/>
<reference evidence="8 9" key="1">
    <citation type="submission" date="2020-05" db="EMBL/GenBank/DDBJ databases">
        <title>Parvularcula mediterraneae sp. nov., isolated from polypropylene straw from shallow seawater of the seashore of Laganas in Zakynthos island, Greece.</title>
        <authorList>
            <person name="Szabo I."/>
            <person name="Al-Omari J."/>
            <person name="Rado J."/>
            <person name="Szerdahelyi G.S."/>
        </authorList>
    </citation>
    <scope>NUCLEOTIDE SEQUENCE [LARGE SCALE GENOMIC DNA]</scope>
    <source>
        <strain evidence="8 9">ZS-1/3</strain>
    </source>
</reference>
<feature type="domain" description="Histidine kinase" evidence="6">
    <location>
        <begin position="116"/>
        <end position="337"/>
    </location>
</feature>
<keyword evidence="9" id="KW-1185">Reference proteome</keyword>
<dbReference type="Proteomes" id="UP000536835">
    <property type="component" value="Unassembled WGS sequence"/>
</dbReference>
<dbReference type="InterPro" id="IPR003594">
    <property type="entry name" value="HATPase_dom"/>
</dbReference>
<dbReference type="InterPro" id="IPR036097">
    <property type="entry name" value="HisK_dim/P_sf"/>
</dbReference>
<feature type="domain" description="Response regulatory" evidence="7">
    <location>
        <begin position="487"/>
        <end position="603"/>
    </location>
</feature>
<accession>A0A7Y3W4U1</accession>
<dbReference type="EMBL" id="JABFCX010000002">
    <property type="protein sequence ID" value="NNU16115.1"/>
    <property type="molecule type" value="Genomic_DNA"/>
</dbReference>
<dbReference type="CDD" id="cd00082">
    <property type="entry name" value="HisKA"/>
    <property type="match status" value="1"/>
</dbReference>
<evidence type="ECO:0000313" key="9">
    <source>
        <dbReference type="Proteomes" id="UP000536835"/>
    </source>
</evidence>
<name>A0A7Y3W4U1_9PROT</name>
<evidence type="ECO:0000256" key="2">
    <source>
        <dbReference type="ARBA" id="ARBA00012438"/>
    </source>
</evidence>
<organism evidence="8 9">
    <name type="scientific">Parvularcula mediterranea</name>
    <dbReference type="NCBI Taxonomy" id="2732508"/>
    <lineage>
        <taxon>Bacteria</taxon>
        <taxon>Pseudomonadati</taxon>
        <taxon>Pseudomonadota</taxon>
        <taxon>Alphaproteobacteria</taxon>
        <taxon>Parvularculales</taxon>
        <taxon>Parvularculaceae</taxon>
        <taxon>Parvularcula</taxon>
    </lineage>
</organism>
<dbReference type="InterPro" id="IPR003661">
    <property type="entry name" value="HisK_dim/P_dom"/>
</dbReference>
<evidence type="ECO:0000256" key="5">
    <source>
        <dbReference type="PROSITE-ProRule" id="PRU00169"/>
    </source>
</evidence>
<dbReference type="InterPro" id="IPR036890">
    <property type="entry name" value="HATPase_C_sf"/>
</dbReference>
<sequence length="618" mass="66404">MPTPALSIEHLSAAAFLTDALTGIVTARNARAQELGLPPEAVFKSERWPAAWDVKPIAQGQWQVTAELGQQRRSITLATSSAADGQILHIATELDLPAEASSKGQGTDRTLQFLATMSHEMRTPLNGILGMADLLMETGLDPNQSNFAKNIKQSGVALLDLINAILDYAKLDTGQAQLRVEPFNPTMLCEQIAELLAPKAAEKGIEISALIHPQVPKRLRGDASKLRQLLINLVGNAVKFTERGGVILTVKVEEQQDGRATLAIDVIDTGVGIPQTLLPNLFDAYSRDDRVEERSIEGTGLGLAIVKQLTEKMGGKIRVESEVNLGSTFVLRLPFEIEEVAPRERPEPVADQNVVLLTDNAVLSRALTLQLRLAGADKVTSVKTVGDAARALAGSDANLLLCDYPFTNDAAPLATSADRAIALLPTGKRDAVDHLREIGFPVYLTKPIRQRSFLRVLAGDDLSITQDELDRAERERKEEVKDVGPANILLAEDNDINAVLARAVVERGGHKLTVVGDGKQAVEAAAEGSFDIILMDMHMPVMGGLDAARAIRDAETVSRVPIIALTANALQEDQDACLEAGMDDFLTKPFEPGTLLGLISKYLDAAQPANPSARSAVS</sequence>
<dbReference type="PROSITE" id="PS50109">
    <property type="entry name" value="HIS_KIN"/>
    <property type="match status" value="1"/>
</dbReference>
<dbReference type="CDD" id="cd17546">
    <property type="entry name" value="REC_hyHK_CKI1_RcsC-like"/>
    <property type="match status" value="1"/>
</dbReference>
<dbReference type="FunFam" id="3.30.565.10:FF:000010">
    <property type="entry name" value="Sensor histidine kinase RcsC"/>
    <property type="match status" value="1"/>
</dbReference>
<dbReference type="SMART" id="SM00388">
    <property type="entry name" value="HisKA"/>
    <property type="match status" value="1"/>
</dbReference>
<dbReference type="Pfam" id="PF00072">
    <property type="entry name" value="Response_reg"/>
    <property type="match status" value="1"/>
</dbReference>
<feature type="modified residue" description="4-aspartylphosphate" evidence="5">
    <location>
        <position position="536"/>
    </location>
</feature>
<dbReference type="InterPro" id="IPR005467">
    <property type="entry name" value="His_kinase_dom"/>
</dbReference>
<comment type="caution">
    <text evidence="8">The sequence shown here is derived from an EMBL/GenBank/DDBJ whole genome shotgun (WGS) entry which is preliminary data.</text>
</comment>
<gene>
    <name evidence="8" type="ORF">HK107_07245</name>
</gene>
<dbReference type="CDD" id="cd16922">
    <property type="entry name" value="HATPase_EvgS-ArcB-TorS-like"/>
    <property type="match status" value="1"/>
</dbReference>
<dbReference type="PANTHER" id="PTHR45339">
    <property type="entry name" value="HYBRID SIGNAL TRANSDUCTION HISTIDINE KINASE J"/>
    <property type="match status" value="1"/>
</dbReference>
<dbReference type="PANTHER" id="PTHR45339:SF1">
    <property type="entry name" value="HYBRID SIGNAL TRANSDUCTION HISTIDINE KINASE J"/>
    <property type="match status" value="1"/>
</dbReference>
<dbReference type="Gene3D" id="3.30.565.10">
    <property type="entry name" value="Histidine kinase-like ATPase, C-terminal domain"/>
    <property type="match status" value="1"/>
</dbReference>
<dbReference type="SMART" id="SM00387">
    <property type="entry name" value="HATPase_c"/>
    <property type="match status" value="1"/>
</dbReference>
<dbReference type="GO" id="GO:0000155">
    <property type="term" value="F:phosphorelay sensor kinase activity"/>
    <property type="evidence" value="ECO:0007669"/>
    <property type="project" value="InterPro"/>
</dbReference>
<protein>
    <recommendedName>
        <fullName evidence="2">histidine kinase</fullName>
        <ecNumber evidence="2">2.7.13.3</ecNumber>
    </recommendedName>
</protein>
<dbReference type="InterPro" id="IPR001789">
    <property type="entry name" value="Sig_transdc_resp-reg_receiver"/>
</dbReference>
<evidence type="ECO:0000259" key="7">
    <source>
        <dbReference type="PROSITE" id="PS50110"/>
    </source>
</evidence>
<dbReference type="PRINTS" id="PR00344">
    <property type="entry name" value="BCTRLSENSOR"/>
</dbReference>
<dbReference type="InterPro" id="IPR011006">
    <property type="entry name" value="CheY-like_superfamily"/>
</dbReference>
<dbReference type="SUPFAM" id="SSF52172">
    <property type="entry name" value="CheY-like"/>
    <property type="match status" value="1"/>
</dbReference>
<dbReference type="Pfam" id="PF00512">
    <property type="entry name" value="HisKA"/>
    <property type="match status" value="1"/>
</dbReference>
<keyword evidence="4" id="KW-0902">Two-component regulatory system</keyword>
<dbReference type="InterPro" id="IPR004358">
    <property type="entry name" value="Sig_transdc_His_kin-like_C"/>
</dbReference>
<keyword evidence="3 5" id="KW-0597">Phosphoprotein</keyword>
<evidence type="ECO:0000256" key="4">
    <source>
        <dbReference type="ARBA" id="ARBA00023012"/>
    </source>
</evidence>
<dbReference type="PROSITE" id="PS50110">
    <property type="entry name" value="RESPONSE_REGULATORY"/>
    <property type="match status" value="1"/>
</dbReference>